<feature type="region of interest" description="Disordered" evidence="1">
    <location>
        <begin position="23"/>
        <end position="54"/>
    </location>
</feature>
<evidence type="ECO:0000256" key="1">
    <source>
        <dbReference type="SAM" id="MobiDB-lite"/>
    </source>
</evidence>
<dbReference type="EMBL" id="MF385016">
    <property type="protein sequence ID" value="ATA58256.1"/>
    <property type="molecule type" value="Genomic_DNA"/>
</dbReference>
<organism evidence="3">
    <name type="scientific">vespertilionid gammaherpesvirus 3</name>
    <dbReference type="NCBI Taxonomy" id="2846598"/>
    <lineage>
        <taxon>Viruses</taxon>
        <taxon>Duplodnaviria</taxon>
        <taxon>Heunggongvirae</taxon>
        <taxon>Peploviricota</taxon>
        <taxon>Herviviricetes</taxon>
        <taxon>Herpesvirales</taxon>
        <taxon>Orthoherpesviridae</taxon>
        <taxon>Gammaherpesvirinae</taxon>
        <taxon>Patagivirus</taxon>
        <taxon>Patagivirus vespertilionidgamma3</taxon>
    </lineage>
</organism>
<reference evidence="3" key="1">
    <citation type="journal article" date="2018" name="Virology">
        <title>Isolation, characterization and prevalence of a novel Gammaherpesvirus in Eptesicus fuscus, the North American big brown bat.</title>
        <authorList>
            <person name="Subudhi S."/>
            <person name="Rapin N."/>
            <person name="Dorville N."/>
            <person name="Hill J.E."/>
            <person name="Town J."/>
            <person name="Willis C.K."/>
            <person name="Bollinger T.K."/>
            <person name="Misra V."/>
        </authorList>
    </citation>
    <scope>NUCLEOTIDE SEQUENCE</scope>
</reference>
<dbReference type="Proteomes" id="UP000290797">
    <property type="component" value="Segment"/>
</dbReference>
<keyword evidence="2" id="KW-1133">Transmembrane helix</keyword>
<proteinExistence type="predicted"/>
<sequence length="365" mass="38262">MVFISNLLSVGRLDDGSVRELHAGPGGSVTEKVHGAAGYTQDQTASPYRSTTEPLLGRESNGGGVCGGEGSREAGGCGSGSRGSKRALLESKVSCGWGAEKPTPGHPKNSCCLRATVCALCYLLYGLAALAIVVATHPFFADRRPSVGRDGHALPLELALLPLAPAHPGCHDAIFCDPEIAPPVIETPVGVFYPNFTNDAGRPADYGAAVAAAYSVLSNASCDVDVLEGAYGLAYRLVSSGVATDDPEDSDVYATVQDFRGQARIRLLLGLFVLQQDCHPEALFGVLNPHIVRAHSGIDPISLARTPAPGPCDPGWGRIYNLTRAPARILSPTCLTSSRPGLSQKHVTRARPGARNAELPFTIKF</sequence>
<evidence type="ECO:0000313" key="3">
    <source>
        <dbReference type="EMBL" id="ATA58256.1"/>
    </source>
</evidence>
<dbReference type="InterPro" id="IPR057861">
    <property type="entry name" value="BDLF2/ORF27-like"/>
</dbReference>
<evidence type="ECO:0000256" key="2">
    <source>
        <dbReference type="SAM" id="Phobius"/>
    </source>
</evidence>
<keyword evidence="2" id="KW-0812">Transmembrane</keyword>
<dbReference type="OrthoDB" id="13618at10239"/>
<evidence type="ECO:0000313" key="4">
    <source>
        <dbReference type="Proteomes" id="UP000290797"/>
    </source>
</evidence>
<keyword evidence="4" id="KW-1185">Reference proteome</keyword>
<feature type="transmembrane region" description="Helical" evidence="2">
    <location>
        <begin position="122"/>
        <end position="140"/>
    </location>
</feature>
<accession>A0A2D0ZPI5</accession>
<keyword evidence="2" id="KW-0472">Membrane</keyword>
<protein>
    <submittedName>
        <fullName evidence="3">Uncharacterized protein</fullName>
    </submittedName>
</protein>
<dbReference type="Pfam" id="PF25730">
    <property type="entry name" value="Herpes_BDLF2"/>
    <property type="match status" value="1"/>
</dbReference>
<feature type="compositionally biased region" description="Polar residues" evidence="1">
    <location>
        <begin position="40"/>
        <end position="53"/>
    </location>
</feature>
<name>A0A2D0ZPI5_9GAMA</name>